<dbReference type="EMBL" id="BDDD01001682">
    <property type="protein sequence ID" value="GAV77773.1"/>
    <property type="molecule type" value="Genomic_DNA"/>
</dbReference>
<keyword evidence="1" id="KW-0472">Membrane</keyword>
<reference evidence="3" key="1">
    <citation type="submission" date="2016-04" db="EMBL/GenBank/DDBJ databases">
        <title>Cephalotus genome sequencing.</title>
        <authorList>
            <person name="Fukushima K."/>
            <person name="Hasebe M."/>
            <person name="Fang X."/>
        </authorList>
    </citation>
    <scope>NUCLEOTIDE SEQUENCE [LARGE SCALE GENOMIC DNA]</scope>
    <source>
        <strain evidence="3">cv. St1</strain>
    </source>
</reference>
<gene>
    <name evidence="2" type="ORF">CFOL_v3_21243</name>
</gene>
<evidence type="ECO:0000313" key="2">
    <source>
        <dbReference type="EMBL" id="GAV77773.1"/>
    </source>
</evidence>
<keyword evidence="1" id="KW-0812">Transmembrane</keyword>
<feature type="transmembrane region" description="Helical" evidence="1">
    <location>
        <begin position="39"/>
        <end position="62"/>
    </location>
</feature>
<keyword evidence="3" id="KW-1185">Reference proteome</keyword>
<feature type="non-terminal residue" evidence="2">
    <location>
        <position position="1"/>
    </location>
</feature>
<keyword evidence="1" id="KW-1133">Transmembrane helix</keyword>
<name>A0A1Q3CCH9_CEPFO</name>
<dbReference type="AlphaFoldDB" id="A0A1Q3CCH9"/>
<dbReference type="Proteomes" id="UP000187406">
    <property type="component" value="Unassembled WGS sequence"/>
</dbReference>
<comment type="caution">
    <text evidence="2">The sequence shown here is derived from an EMBL/GenBank/DDBJ whole genome shotgun (WGS) entry which is preliminary data.</text>
</comment>
<proteinExistence type="predicted"/>
<evidence type="ECO:0000313" key="3">
    <source>
        <dbReference type="Proteomes" id="UP000187406"/>
    </source>
</evidence>
<evidence type="ECO:0000256" key="1">
    <source>
        <dbReference type="SAM" id="Phobius"/>
    </source>
</evidence>
<sequence length="137" mass="15210">FVKHYLVRGGLRHFGEEGRKTASKREKGEPFHSSRTSPFGHFLTISLSYTGEIGLLPCVFFIRSTACEILRKEKKKTSEEGREIVAASGVTEEIPGKILEVLPLHLSFKSATKLQRVKAILTQSFGSLGIVKYGSRS</sequence>
<protein>
    <submittedName>
        <fullName evidence="2">Uncharacterized protein</fullName>
    </submittedName>
</protein>
<dbReference type="InParanoid" id="A0A1Q3CCH9"/>
<accession>A0A1Q3CCH9</accession>
<organism evidence="2 3">
    <name type="scientific">Cephalotus follicularis</name>
    <name type="common">Albany pitcher plant</name>
    <dbReference type="NCBI Taxonomy" id="3775"/>
    <lineage>
        <taxon>Eukaryota</taxon>
        <taxon>Viridiplantae</taxon>
        <taxon>Streptophyta</taxon>
        <taxon>Embryophyta</taxon>
        <taxon>Tracheophyta</taxon>
        <taxon>Spermatophyta</taxon>
        <taxon>Magnoliopsida</taxon>
        <taxon>eudicotyledons</taxon>
        <taxon>Gunneridae</taxon>
        <taxon>Pentapetalae</taxon>
        <taxon>rosids</taxon>
        <taxon>fabids</taxon>
        <taxon>Oxalidales</taxon>
        <taxon>Cephalotaceae</taxon>
        <taxon>Cephalotus</taxon>
    </lineage>
</organism>